<dbReference type="HAMAP" id="MF_01503">
    <property type="entry name" value="RemA"/>
    <property type="match status" value="1"/>
</dbReference>
<dbReference type="Proteomes" id="UP000663720">
    <property type="component" value="Chromosome"/>
</dbReference>
<dbReference type="InterPro" id="IPR007169">
    <property type="entry name" value="RemA-like"/>
</dbReference>
<organism evidence="2 3">
    <name type="scientific">Desulfonema limicola</name>
    <dbReference type="NCBI Taxonomy" id="45656"/>
    <lineage>
        <taxon>Bacteria</taxon>
        <taxon>Pseudomonadati</taxon>
        <taxon>Thermodesulfobacteriota</taxon>
        <taxon>Desulfobacteria</taxon>
        <taxon>Desulfobacterales</taxon>
        <taxon>Desulfococcaceae</taxon>
        <taxon>Desulfonema</taxon>
    </lineage>
</organism>
<comment type="similarity">
    <text evidence="1">Belongs to the RemA family.</text>
</comment>
<proteinExistence type="inferred from homology"/>
<evidence type="ECO:0000313" key="2">
    <source>
        <dbReference type="EMBL" id="QTA80971.1"/>
    </source>
</evidence>
<dbReference type="NCBIfam" id="NF003315">
    <property type="entry name" value="PRK04323.1"/>
    <property type="match status" value="1"/>
</dbReference>
<protein>
    <recommendedName>
        <fullName evidence="1">Putative regulatory protein dnl_32890</fullName>
    </recommendedName>
</protein>
<evidence type="ECO:0000256" key="1">
    <source>
        <dbReference type="HAMAP-Rule" id="MF_01503"/>
    </source>
</evidence>
<evidence type="ECO:0000313" key="3">
    <source>
        <dbReference type="Proteomes" id="UP000663720"/>
    </source>
</evidence>
<reference evidence="2" key="1">
    <citation type="journal article" date="2021" name="Microb. Physiol.">
        <title>Proteogenomic Insights into the Physiology of Marine, Sulfate-Reducing, Filamentous Desulfonema limicola and Desulfonema magnum.</title>
        <authorList>
            <person name="Schnaars V."/>
            <person name="Wohlbrand L."/>
            <person name="Scheve S."/>
            <person name="Hinrichs C."/>
            <person name="Reinhardt R."/>
            <person name="Rabus R."/>
        </authorList>
    </citation>
    <scope>NUCLEOTIDE SEQUENCE</scope>
    <source>
        <strain evidence="2">5ac10</strain>
    </source>
</reference>
<keyword evidence="3" id="KW-1185">Reference proteome</keyword>
<dbReference type="AlphaFoldDB" id="A0A975B8N5"/>
<dbReference type="PANTHER" id="PTHR38449:SF1">
    <property type="entry name" value="REGULATORY PROTEIN SSL2874-RELATED"/>
    <property type="match status" value="1"/>
</dbReference>
<dbReference type="PANTHER" id="PTHR38449">
    <property type="entry name" value="REGULATORY PROTEIN TM_1690-RELATED"/>
    <property type="match status" value="1"/>
</dbReference>
<dbReference type="Pfam" id="PF04025">
    <property type="entry name" value="RemA-like"/>
    <property type="match status" value="1"/>
</dbReference>
<sequence>MKKTNIYSGSKMEQPLLNIGFGSTVIADRVVAIVSPNSAPMKRLKDEAKEDKRLIDATYGRKTRSIIIMDSNHIVLSAIQSETISQRYITAVKEVREPKNELQ</sequence>
<dbReference type="KEGG" id="dli:dnl_32890"/>
<name>A0A975B8N5_9BACT</name>
<accession>A0A975B8N5</accession>
<gene>
    <name evidence="2" type="ORF">dnl_32890</name>
</gene>
<dbReference type="EMBL" id="CP061799">
    <property type="protein sequence ID" value="QTA80971.1"/>
    <property type="molecule type" value="Genomic_DNA"/>
</dbReference>